<evidence type="ECO:0000256" key="3">
    <source>
        <dbReference type="ARBA" id="ARBA00022598"/>
    </source>
</evidence>
<dbReference type="InterPro" id="IPR014729">
    <property type="entry name" value="Rossmann-like_a/b/a_fold"/>
</dbReference>
<dbReference type="OrthoDB" id="68056at2759"/>
<evidence type="ECO:0000256" key="5">
    <source>
        <dbReference type="ARBA" id="ARBA00022840"/>
    </source>
</evidence>
<dbReference type="Pfam" id="PF05746">
    <property type="entry name" value="DALR_1"/>
    <property type="match status" value="1"/>
</dbReference>
<evidence type="ECO:0000256" key="6">
    <source>
        <dbReference type="ARBA" id="ARBA00022917"/>
    </source>
</evidence>
<dbReference type="STRING" id="1380566.A0A179EYZ0"/>
<dbReference type="Proteomes" id="UP000078397">
    <property type="component" value="Unassembled WGS sequence"/>
</dbReference>
<dbReference type="GO" id="GO:0005739">
    <property type="term" value="C:mitochondrion"/>
    <property type="evidence" value="ECO:0007669"/>
    <property type="project" value="TreeGrafter"/>
</dbReference>
<evidence type="ECO:0000313" key="12">
    <source>
        <dbReference type="Proteomes" id="UP000078397"/>
    </source>
</evidence>
<dbReference type="Gene3D" id="3.30.1360.70">
    <property type="entry name" value="Arginyl tRNA synthetase N-terminal domain"/>
    <property type="match status" value="1"/>
</dbReference>
<dbReference type="AlphaFoldDB" id="A0A179EYZ0"/>
<keyword evidence="12" id="KW-1185">Reference proteome</keyword>
<dbReference type="InterPro" id="IPR036695">
    <property type="entry name" value="Arg-tRNA-synth_N_sf"/>
</dbReference>
<comment type="similarity">
    <text evidence="1 9">Belongs to the class-I aminoacyl-tRNA synthetase family.</text>
</comment>
<evidence type="ECO:0000256" key="7">
    <source>
        <dbReference type="ARBA" id="ARBA00023146"/>
    </source>
</evidence>
<dbReference type="InterPro" id="IPR009080">
    <property type="entry name" value="tRNAsynth_Ia_anticodon-bd"/>
</dbReference>
<accession>A0A179EYZ0</accession>
<dbReference type="RefSeq" id="XP_018136574.1">
    <property type="nucleotide sequence ID" value="XM_018289690.1"/>
</dbReference>
<feature type="domain" description="DALR anticodon binding" evidence="10">
    <location>
        <begin position="518"/>
        <end position="625"/>
    </location>
</feature>
<dbReference type="Gene3D" id="3.40.50.620">
    <property type="entry name" value="HUPs"/>
    <property type="match status" value="1"/>
</dbReference>
<dbReference type="SUPFAM" id="SSF52374">
    <property type="entry name" value="Nucleotidylyl transferase"/>
    <property type="match status" value="1"/>
</dbReference>
<dbReference type="GeneID" id="28853684"/>
<sequence length="626" mass="70070">MVSTLSLQGLQAFLQSVGVGDPLPPFPLADVCVSPITVYFSYLATTLIHLTDCEADAAWDSIQWSTDLSDLVVVVPRLRLQSIDLNGFACELQKKFPPNSLFEHPFKDEINLRFIFNSHTLCRLLIAYILDRGPEYGKNISLKLQESDEPGRRRGKVIVEFSSPNIGKEFNGGHIRSTIIGMNIASMYESMGWDVVRINYLGDWGQHIGLLMAGWSRFGSEESFEADPLRHLLSVFKQVDVLYQSERRGSSSADGAEISSEKNAHCRRLEEGCPGDLALWKKFRDASIANYISVYERLNLKFDEYSGESAFDQETIIEIESSLKEKGIYEESEGAWIINFKKLDPRGLPNAILRYRNGSTTYLMRDIAAFLGRSKKHSFDKMIYVAQSKQDTHFQQLFAALKLLGHQDIDSRLKHVSFGNTHCSVPTADSSGVLLRDILDYCQAVVQSNLVADNESPLKFSVDDPSVSNTLGIANMITQCLAHRHNTNVAIDVDKIISTGPHTGISLQRWYGALCLKLQGNTVSYTEFDSADTSIFEQEEYAGILRLLIQFPEVTKSSFSSTTLESSTILTYLFRLTGILSTLWKGYEVPTSSTGNVAEMALYEGIRQVLENGMRILGIVPIMVYE</sequence>
<evidence type="ECO:0000256" key="8">
    <source>
        <dbReference type="ARBA" id="ARBA00049339"/>
    </source>
</evidence>
<evidence type="ECO:0000256" key="9">
    <source>
        <dbReference type="RuleBase" id="RU363038"/>
    </source>
</evidence>
<dbReference type="SUPFAM" id="SSF55190">
    <property type="entry name" value="Arginyl-tRNA synthetase (ArgRS), N-terminal 'additional' domain"/>
    <property type="match status" value="1"/>
</dbReference>
<evidence type="ECO:0000256" key="1">
    <source>
        <dbReference type="ARBA" id="ARBA00005594"/>
    </source>
</evidence>
<dbReference type="PANTHER" id="PTHR11956:SF11">
    <property type="entry name" value="ARGININE--TRNA LIGASE, MITOCHONDRIAL-RELATED"/>
    <property type="match status" value="1"/>
</dbReference>
<dbReference type="GO" id="GO:0006420">
    <property type="term" value="P:arginyl-tRNA aminoacylation"/>
    <property type="evidence" value="ECO:0007669"/>
    <property type="project" value="InterPro"/>
</dbReference>
<evidence type="ECO:0000256" key="2">
    <source>
        <dbReference type="ARBA" id="ARBA00012837"/>
    </source>
</evidence>
<keyword evidence="6 9" id="KW-0648">Protein biosynthesis</keyword>
<keyword evidence="5 9" id="KW-0067">ATP-binding</keyword>
<dbReference type="PRINTS" id="PR01038">
    <property type="entry name" value="TRNASYNTHARG"/>
</dbReference>
<organism evidence="11 12">
    <name type="scientific">Pochonia chlamydosporia 170</name>
    <dbReference type="NCBI Taxonomy" id="1380566"/>
    <lineage>
        <taxon>Eukaryota</taxon>
        <taxon>Fungi</taxon>
        <taxon>Dikarya</taxon>
        <taxon>Ascomycota</taxon>
        <taxon>Pezizomycotina</taxon>
        <taxon>Sordariomycetes</taxon>
        <taxon>Hypocreomycetidae</taxon>
        <taxon>Hypocreales</taxon>
        <taxon>Clavicipitaceae</taxon>
        <taxon>Pochonia</taxon>
    </lineage>
</organism>
<comment type="caution">
    <text evidence="11">The sequence shown here is derived from an EMBL/GenBank/DDBJ whole genome shotgun (WGS) entry which is preliminary data.</text>
</comment>
<evidence type="ECO:0000256" key="4">
    <source>
        <dbReference type="ARBA" id="ARBA00022741"/>
    </source>
</evidence>
<dbReference type="InterPro" id="IPR008909">
    <property type="entry name" value="DALR_anticod-bd"/>
</dbReference>
<dbReference type="Gene3D" id="1.10.730.10">
    <property type="entry name" value="Isoleucyl-tRNA Synthetase, Domain 1"/>
    <property type="match status" value="1"/>
</dbReference>
<dbReference type="EMBL" id="LSBJ02000016">
    <property type="protein sequence ID" value="OAQ58414.1"/>
    <property type="molecule type" value="Genomic_DNA"/>
</dbReference>
<proteinExistence type="inferred from homology"/>
<dbReference type="GO" id="GO:0032543">
    <property type="term" value="P:mitochondrial translation"/>
    <property type="evidence" value="ECO:0007669"/>
    <property type="project" value="TreeGrafter"/>
</dbReference>
<dbReference type="InterPro" id="IPR001278">
    <property type="entry name" value="Arg-tRNA-ligase"/>
</dbReference>
<name>A0A179EYZ0_METCM</name>
<comment type="catalytic activity">
    <reaction evidence="8">
        <text>tRNA(Arg) + L-arginine + ATP = L-arginyl-tRNA(Arg) + AMP + diphosphate</text>
        <dbReference type="Rhea" id="RHEA:20301"/>
        <dbReference type="Rhea" id="RHEA-COMP:9658"/>
        <dbReference type="Rhea" id="RHEA-COMP:9673"/>
        <dbReference type="ChEBI" id="CHEBI:30616"/>
        <dbReference type="ChEBI" id="CHEBI:32682"/>
        <dbReference type="ChEBI" id="CHEBI:33019"/>
        <dbReference type="ChEBI" id="CHEBI:78442"/>
        <dbReference type="ChEBI" id="CHEBI:78513"/>
        <dbReference type="ChEBI" id="CHEBI:456215"/>
        <dbReference type="EC" id="6.1.1.19"/>
    </reaction>
</comment>
<dbReference type="Pfam" id="PF00750">
    <property type="entry name" value="tRNA-synt_1d"/>
    <property type="match status" value="1"/>
</dbReference>
<dbReference type="KEGG" id="pchm:VFPPC_11532"/>
<evidence type="ECO:0000313" key="11">
    <source>
        <dbReference type="EMBL" id="OAQ58414.1"/>
    </source>
</evidence>
<dbReference type="GO" id="GO:0004814">
    <property type="term" value="F:arginine-tRNA ligase activity"/>
    <property type="evidence" value="ECO:0007669"/>
    <property type="project" value="UniProtKB-EC"/>
</dbReference>
<keyword evidence="7 9" id="KW-0030">Aminoacyl-tRNA synthetase</keyword>
<dbReference type="InterPro" id="IPR035684">
    <property type="entry name" value="ArgRS_core"/>
</dbReference>
<reference evidence="11 12" key="1">
    <citation type="journal article" date="2016" name="PLoS Pathog.">
        <title>Biosynthesis of antibiotic leucinostatins in bio-control fungus Purpureocillium lilacinum and their inhibition on phytophthora revealed by genome mining.</title>
        <authorList>
            <person name="Wang G."/>
            <person name="Liu Z."/>
            <person name="Lin R."/>
            <person name="Li E."/>
            <person name="Mao Z."/>
            <person name="Ling J."/>
            <person name="Yang Y."/>
            <person name="Yin W.B."/>
            <person name="Xie B."/>
        </authorList>
    </citation>
    <scope>NUCLEOTIDE SEQUENCE [LARGE SCALE GENOMIC DNA]</scope>
    <source>
        <strain evidence="11">170</strain>
    </source>
</reference>
<dbReference type="EC" id="6.1.1.19" evidence="2"/>
<dbReference type="PANTHER" id="PTHR11956">
    <property type="entry name" value="ARGINYL-TRNA SYNTHETASE"/>
    <property type="match status" value="1"/>
</dbReference>
<keyword evidence="3 9" id="KW-0436">Ligase</keyword>
<evidence type="ECO:0000259" key="10">
    <source>
        <dbReference type="SMART" id="SM00836"/>
    </source>
</evidence>
<keyword evidence="4 9" id="KW-0547">Nucleotide-binding</keyword>
<gene>
    <name evidence="11" type="ORF">VFPPC_11532</name>
</gene>
<dbReference type="GO" id="GO:0005524">
    <property type="term" value="F:ATP binding"/>
    <property type="evidence" value="ECO:0007669"/>
    <property type="project" value="UniProtKB-KW"/>
</dbReference>
<dbReference type="SUPFAM" id="SSF47323">
    <property type="entry name" value="Anticodon-binding domain of a subclass of class I aminoacyl-tRNA synthetases"/>
    <property type="match status" value="1"/>
</dbReference>
<protein>
    <recommendedName>
        <fullName evidence="2">arginine--tRNA ligase</fullName>
        <ecNumber evidence="2">6.1.1.19</ecNumber>
    </recommendedName>
</protein>
<dbReference type="SMART" id="SM00836">
    <property type="entry name" value="DALR_1"/>
    <property type="match status" value="1"/>
</dbReference>